<dbReference type="PANTHER" id="PTHR43727:SF2">
    <property type="entry name" value="GROUP IV DECARBOXYLASE"/>
    <property type="match status" value="1"/>
</dbReference>
<dbReference type="GO" id="GO:0008836">
    <property type="term" value="F:diaminopimelate decarboxylase activity"/>
    <property type="evidence" value="ECO:0007669"/>
    <property type="project" value="TreeGrafter"/>
</dbReference>
<evidence type="ECO:0000256" key="3">
    <source>
        <dbReference type="SAM" id="MobiDB-lite"/>
    </source>
</evidence>
<evidence type="ECO:0000313" key="4">
    <source>
        <dbReference type="EMBL" id="KAK9142852.1"/>
    </source>
</evidence>
<organism evidence="4 5">
    <name type="scientific">Stephania yunnanensis</name>
    <dbReference type="NCBI Taxonomy" id="152371"/>
    <lineage>
        <taxon>Eukaryota</taxon>
        <taxon>Viridiplantae</taxon>
        <taxon>Streptophyta</taxon>
        <taxon>Embryophyta</taxon>
        <taxon>Tracheophyta</taxon>
        <taxon>Spermatophyta</taxon>
        <taxon>Magnoliopsida</taxon>
        <taxon>Ranunculales</taxon>
        <taxon>Menispermaceae</taxon>
        <taxon>Menispermoideae</taxon>
        <taxon>Cissampelideae</taxon>
        <taxon>Stephania</taxon>
    </lineage>
</organism>
<dbReference type="GO" id="GO:0009089">
    <property type="term" value="P:lysine biosynthetic process via diaminopimelate"/>
    <property type="evidence" value="ECO:0007669"/>
    <property type="project" value="TreeGrafter"/>
</dbReference>
<keyword evidence="5" id="KW-1185">Reference proteome</keyword>
<evidence type="ECO:0000313" key="5">
    <source>
        <dbReference type="Proteomes" id="UP001420932"/>
    </source>
</evidence>
<sequence>MAVSQFLAHPPNLPKSLKCPSPSLPLKPSLIFKPHSKTLKLRAVLSEKPVATATATAANKFHHCFTKSDDDGFLRREGIKVQDVIDSVDKRPQLGCGAVLVSGNELRLALRAGFDPTKCIFNRNGKLLEDLVLAAKEGIFVNVDRSQGRNSAQLVVHVLKTQFIFSMLAVVIQYALMRDLRRALLIRGSRTEPITSVHDLAVQSQALFNIKDSNKVSNLRLYSRSRLKGWSCCRSKHVTGSGDEIWRYVGKLTDAQKSMLDDRFKWKAKEMDKRRECKPGEARTALRRSGLDGDRDGDGYRDRDRDEFLSEYGADMGMEMWYASLTPSICIPSMD</sequence>
<dbReference type="InterPro" id="IPR029066">
    <property type="entry name" value="PLP-binding_barrel"/>
</dbReference>
<protein>
    <submittedName>
        <fullName evidence="4">Uncharacterized protein</fullName>
    </submittedName>
</protein>
<evidence type="ECO:0000256" key="1">
    <source>
        <dbReference type="ARBA" id="ARBA00001933"/>
    </source>
</evidence>
<dbReference type="AlphaFoldDB" id="A0AAP0PG90"/>
<gene>
    <name evidence="4" type="ORF">Syun_012252</name>
</gene>
<dbReference type="Proteomes" id="UP001420932">
    <property type="component" value="Unassembled WGS sequence"/>
</dbReference>
<keyword evidence="2" id="KW-0663">Pyridoxal phosphate</keyword>
<reference evidence="4 5" key="1">
    <citation type="submission" date="2024-01" db="EMBL/GenBank/DDBJ databases">
        <title>Genome assemblies of Stephania.</title>
        <authorList>
            <person name="Yang L."/>
        </authorList>
    </citation>
    <scope>NUCLEOTIDE SEQUENCE [LARGE SCALE GENOMIC DNA]</scope>
    <source>
        <strain evidence="4">YNDBR</strain>
        <tissue evidence="4">Leaf</tissue>
    </source>
</reference>
<feature type="region of interest" description="Disordered" evidence="3">
    <location>
        <begin position="279"/>
        <end position="299"/>
    </location>
</feature>
<evidence type="ECO:0000256" key="2">
    <source>
        <dbReference type="ARBA" id="ARBA00022898"/>
    </source>
</evidence>
<dbReference type="GO" id="GO:0009507">
    <property type="term" value="C:chloroplast"/>
    <property type="evidence" value="ECO:0007669"/>
    <property type="project" value="TreeGrafter"/>
</dbReference>
<proteinExistence type="predicted"/>
<comment type="cofactor">
    <cofactor evidence="1">
        <name>pyridoxal 5'-phosphate</name>
        <dbReference type="ChEBI" id="CHEBI:597326"/>
    </cofactor>
</comment>
<dbReference type="SUPFAM" id="SSF51419">
    <property type="entry name" value="PLP-binding barrel"/>
    <property type="match status" value="1"/>
</dbReference>
<dbReference type="PANTHER" id="PTHR43727">
    <property type="entry name" value="DIAMINOPIMELATE DECARBOXYLASE"/>
    <property type="match status" value="1"/>
</dbReference>
<dbReference type="EMBL" id="JBBNAF010000005">
    <property type="protein sequence ID" value="KAK9142852.1"/>
    <property type="molecule type" value="Genomic_DNA"/>
</dbReference>
<name>A0AAP0PG90_9MAGN</name>
<feature type="compositionally biased region" description="Basic and acidic residues" evidence="3">
    <location>
        <begin position="289"/>
        <end position="299"/>
    </location>
</feature>
<accession>A0AAP0PG90</accession>
<comment type="caution">
    <text evidence="4">The sequence shown here is derived from an EMBL/GenBank/DDBJ whole genome shotgun (WGS) entry which is preliminary data.</text>
</comment>
<dbReference type="Gene3D" id="3.20.20.10">
    <property type="entry name" value="Alanine racemase"/>
    <property type="match status" value="1"/>
</dbReference>